<evidence type="ECO:0000313" key="3">
    <source>
        <dbReference type="Proteomes" id="UP001165083"/>
    </source>
</evidence>
<reference evidence="2" key="1">
    <citation type="submission" date="2023-04" db="EMBL/GenBank/DDBJ databases">
        <title>Phytophthora lilii NBRC 32176.</title>
        <authorList>
            <person name="Ichikawa N."/>
            <person name="Sato H."/>
            <person name="Tonouchi N."/>
        </authorList>
    </citation>
    <scope>NUCLEOTIDE SEQUENCE</scope>
    <source>
        <strain evidence="2">NBRC 32176</strain>
    </source>
</reference>
<proteinExistence type="predicted"/>
<name>A0A9W6U4H8_9STRA</name>
<evidence type="ECO:0000256" key="1">
    <source>
        <dbReference type="SAM" id="MobiDB-lite"/>
    </source>
</evidence>
<evidence type="ECO:0000313" key="2">
    <source>
        <dbReference type="EMBL" id="GMF25029.1"/>
    </source>
</evidence>
<gene>
    <name evidence="2" type="ORF">Plil01_001030000</name>
</gene>
<sequence>MRIHFPEGENLFRCVGQPHCSWSCDNYKEFAQHQKLHHNILVGAQQDARAADKDNDYFSTADATSRDYAADHGAYGGAHHAAAPTGSFLYASSFDKPKSSVLPGRNKLIGPPAFFGPSDSSLPTMLPKEPTKKSSELDHLYGSDQRRAMKPGASSAFPSAPYSSANSSFSLSADSAFGRWSFTTNSSHFAPLRPEEDRGDAGYDGQQQQSQQHQLLPPPSHHVLRPPPQSNEDGKYGGLVVPPPMNPAAPEFTGEELNVVFQLMNEHY</sequence>
<feature type="compositionally biased region" description="Pro residues" evidence="1">
    <location>
        <begin position="216"/>
        <end position="229"/>
    </location>
</feature>
<organism evidence="2 3">
    <name type="scientific">Phytophthora lilii</name>
    <dbReference type="NCBI Taxonomy" id="2077276"/>
    <lineage>
        <taxon>Eukaryota</taxon>
        <taxon>Sar</taxon>
        <taxon>Stramenopiles</taxon>
        <taxon>Oomycota</taxon>
        <taxon>Peronosporomycetes</taxon>
        <taxon>Peronosporales</taxon>
        <taxon>Peronosporaceae</taxon>
        <taxon>Phytophthora</taxon>
    </lineage>
</organism>
<dbReference type="OrthoDB" id="654211at2759"/>
<dbReference type="AlphaFoldDB" id="A0A9W6U4H8"/>
<dbReference type="Proteomes" id="UP001165083">
    <property type="component" value="Unassembled WGS sequence"/>
</dbReference>
<feature type="compositionally biased region" description="Low complexity" evidence="1">
    <location>
        <begin position="206"/>
        <end position="215"/>
    </location>
</feature>
<comment type="caution">
    <text evidence="2">The sequence shown here is derived from an EMBL/GenBank/DDBJ whole genome shotgun (WGS) entry which is preliminary data.</text>
</comment>
<protein>
    <submittedName>
        <fullName evidence="2">Unnamed protein product</fullName>
    </submittedName>
</protein>
<feature type="region of interest" description="Disordered" evidence="1">
    <location>
        <begin position="187"/>
        <end position="240"/>
    </location>
</feature>
<keyword evidence="3" id="KW-1185">Reference proteome</keyword>
<dbReference type="EMBL" id="BSXW01000539">
    <property type="protein sequence ID" value="GMF25029.1"/>
    <property type="molecule type" value="Genomic_DNA"/>
</dbReference>
<feature type="region of interest" description="Disordered" evidence="1">
    <location>
        <begin position="112"/>
        <end position="136"/>
    </location>
</feature>
<accession>A0A9W6U4H8</accession>